<gene>
    <name evidence="1" type="ORF">FO014_18070</name>
</gene>
<protein>
    <submittedName>
        <fullName evidence="1">DUF2946 domain-containing protein</fullName>
    </submittedName>
</protein>
<organism evidence="1 2">
    <name type="scientific">Serratia rhizosphaerae</name>
    <dbReference type="NCBI Taxonomy" id="2597702"/>
    <lineage>
        <taxon>Bacteria</taxon>
        <taxon>Pseudomonadati</taxon>
        <taxon>Pseudomonadota</taxon>
        <taxon>Gammaproteobacteria</taxon>
        <taxon>Enterobacterales</taxon>
        <taxon>Yersiniaceae</taxon>
        <taxon>Serratia</taxon>
    </lineage>
</organism>
<evidence type="ECO:0000313" key="1">
    <source>
        <dbReference type="EMBL" id="QHA88730.1"/>
    </source>
</evidence>
<accession>A0ABX6GR72</accession>
<name>A0ABX6GR72_9GAMM</name>
<proteinExistence type="predicted"/>
<sequence length="136" mass="14972">MKLSKHSIRTLAWLGLFAMLMVFAGPLISAQLVKNSQYNSEMGMNMPMGEHMMMMHHQTGDAPAARQHASGMTDDGSGDLCGYCSLFHHNPPLHFTLPPFLHAPFSAGKAIAIIIPEPVISELFLPYQTRAPPKKN</sequence>
<keyword evidence="2" id="KW-1185">Reference proteome</keyword>
<dbReference type="Pfam" id="PF11162">
    <property type="entry name" value="DUF2946"/>
    <property type="match status" value="1"/>
</dbReference>
<evidence type="ECO:0000313" key="2">
    <source>
        <dbReference type="Proteomes" id="UP000430368"/>
    </source>
</evidence>
<dbReference type="Proteomes" id="UP000430368">
    <property type="component" value="Chromosome"/>
</dbReference>
<reference evidence="1 2" key="1">
    <citation type="submission" date="2019-07" db="EMBL/GenBank/DDBJ databases">
        <title>Serratia dokdonensis sp. nov., an elicitor of systemic resistance in Nicotiana Tabacum.</title>
        <authorList>
            <person name="Son J.-S."/>
            <person name="Hwang Y.-J."/>
            <person name="Lee S.-Y."/>
            <person name="Ghim S.-Y."/>
        </authorList>
    </citation>
    <scope>NUCLEOTIDE SEQUENCE [LARGE SCALE GENOMIC DNA]</scope>
    <source>
        <strain evidence="1 2">KUDC3025</strain>
    </source>
</reference>
<dbReference type="InterPro" id="IPR021333">
    <property type="entry name" value="DUF2946"/>
</dbReference>
<dbReference type="RefSeq" id="WP_160030496.1">
    <property type="nucleotide sequence ID" value="NZ_CP041764.1"/>
</dbReference>
<dbReference type="EMBL" id="CP041764">
    <property type="protein sequence ID" value="QHA88730.1"/>
    <property type="molecule type" value="Genomic_DNA"/>
</dbReference>